<reference evidence="2" key="1">
    <citation type="journal article" date="2023" name="Mol. Biol. Evol.">
        <title>Third-Generation Sequencing Reveals the Adaptive Role of the Epigenome in Three Deep-Sea Polychaetes.</title>
        <authorList>
            <person name="Perez M."/>
            <person name="Aroh O."/>
            <person name="Sun Y."/>
            <person name="Lan Y."/>
            <person name="Juniper S.K."/>
            <person name="Young C.R."/>
            <person name="Angers B."/>
            <person name="Qian P.Y."/>
        </authorList>
    </citation>
    <scope>NUCLEOTIDE SEQUENCE</scope>
    <source>
        <strain evidence="2">P08H-3</strain>
    </source>
</reference>
<dbReference type="PANTHER" id="PTHR19134">
    <property type="entry name" value="RECEPTOR-TYPE TYROSINE-PROTEIN PHOSPHATASE"/>
    <property type="match status" value="1"/>
</dbReference>
<accession>A0AAD9IUF4</accession>
<gene>
    <name evidence="2" type="ORF">LSH36_1206g00025</name>
</gene>
<name>A0AAD9IUF4_9ANNE</name>
<dbReference type="Gene3D" id="3.90.190.10">
    <property type="entry name" value="Protein tyrosine phosphatase superfamily"/>
    <property type="match status" value="2"/>
</dbReference>
<dbReference type="PANTHER" id="PTHR19134:SF527">
    <property type="entry name" value="TYROSINE-PROTEIN PHOSPHATASE NON-RECEPTOR TYPE 7"/>
    <property type="match status" value="1"/>
</dbReference>
<protein>
    <recommendedName>
        <fullName evidence="1">Tyrosine-protein phosphatase domain-containing protein</fullName>
    </recommendedName>
</protein>
<evidence type="ECO:0000259" key="1">
    <source>
        <dbReference type="PROSITE" id="PS50055"/>
    </source>
</evidence>
<evidence type="ECO:0000313" key="3">
    <source>
        <dbReference type="Proteomes" id="UP001208570"/>
    </source>
</evidence>
<dbReference type="SMART" id="SM00404">
    <property type="entry name" value="PTPc_motif"/>
    <property type="match status" value="1"/>
</dbReference>
<dbReference type="SUPFAM" id="SSF52799">
    <property type="entry name" value="(Phosphotyrosine protein) phosphatases II"/>
    <property type="match status" value="1"/>
</dbReference>
<evidence type="ECO:0000313" key="2">
    <source>
        <dbReference type="EMBL" id="KAK2140899.1"/>
    </source>
</evidence>
<keyword evidence="3" id="KW-1185">Reference proteome</keyword>
<dbReference type="EMBL" id="JAODUP010001206">
    <property type="protein sequence ID" value="KAK2140899.1"/>
    <property type="molecule type" value="Genomic_DNA"/>
</dbReference>
<sequence length="154" mass="18731">MPLPETQIDFWRLVFDQRLKCVVMLNEMDMSDTDEYQQSSSAPVNMRHYQLLNWPNKDVLPPDKASFLSVIEEVHRWQEQQKQYQDKNDKDKIIVHCSHVIQQINQNAEVDVFLAARYVSLRRQQFFQTQEEYKFLYDIALEYMSRYHKYVNFK</sequence>
<dbReference type="InterPro" id="IPR029021">
    <property type="entry name" value="Prot-tyrosine_phosphatase-like"/>
</dbReference>
<organism evidence="2 3">
    <name type="scientific">Paralvinella palmiformis</name>
    <dbReference type="NCBI Taxonomy" id="53620"/>
    <lineage>
        <taxon>Eukaryota</taxon>
        <taxon>Metazoa</taxon>
        <taxon>Spiralia</taxon>
        <taxon>Lophotrochozoa</taxon>
        <taxon>Annelida</taxon>
        <taxon>Polychaeta</taxon>
        <taxon>Sedentaria</taxon>
        <taxon>Canalipalpata</taxon>
        <taxon>Terebellida</taxon>
        <taxon>Terebelliformia</taxon>
        <taxon>Alvinellidae</taxon>
        <taxon>Paralvinella</taxon>
    </lineage>
</organism>
<dbReference type="PROSITE" id="PS50055">
    <property type="entry name" value="TYR_PHOSPHATASE_PTP"/>
    <property type="match status" value="1"/>
</dbReference>
<comment type="caution">
    <text evidence="2">The sequence shown here is derived from an EMBL/GenBank/DDBJ whole genome shotgun (WGS) entry which is preliminary data.</text>
</comment>
<dbReference type="InterPro" id="IPR003595">
    <property type="entry name" value="Tyr_Pase_cat"/>
</dbReference>
<dbReference type="AlphaFoldDB" id="A0AAD9IUF4"/>
<proteinExistence type="predicted"/>
<dbReference type="Proteomes" id="UP001208570">
    <property type="component" value="Unassembled WGS sequence"/>
</dbReference>
<dbReference type="InterPro" id="IPR050348">
    <property type="entry name" value="Protein-Tyr_Phosphatase"/>
</dbReference>
<dbReference type="GO" id="GO:0004725">
    <property type="term" value="F:protein tyrosine phosphatase activity"/>
    <property type="evidence" value="ECO:0007669"/>
    <property type="project" value="InterPro"/>
</dbReference>
<dbReference type="InterPro" id="IPR000242">
    <property type="entry name" value="PTP_cat"/>
</dbReference>
<feature type="domain" description="Tyrosine-protein phosphatase" evidence="1">
    <location>
        <begin position="1"/>
        <end position="143"/>
    </location>
</feature>
<dbReference type="Pfam" id="PF00102">
    <property type="entry name" value="Y_phosphatase"/>
    <property type="match status" value="2"/>
</dbReference>